<reference evidence="1 2" key="1">
    <citation type="submission" date="2021-03" db="EMBL/GenBank/DDBJ databases">
        <title>Genomic Encyclopedia of Type Strains, Phase IV (KMG-IV): sequencing the most valuable type-strain genomes for metagenomic binning, comparative biology and taxonomic classification.</title>
        <authorList>
            <person name="Goeker M."/>
        </authorList>
    </citation>
    <scope>NUCLEOTIDE SEQUENCE [LARGE SCALE GENOMIC DNA]</scope>
    <source>
        <strain evidence="1 2">DSM 23491</strain>
    </source>
</reference>
<accession>A0ABS4H4Q4</accession>
<evidence type="ECO:0000313" key="2">
    <source>
        <dbReference type="Proteomes" id="UP001519273"/>
    </source>
</evidence>
<evidence type="ECO:0000313" key="1">
    <source>
        <dbReference type="EMBL" id="MBP1937520.1"/>
    </source>
</evidence>
<comment type="caution">
    <text evidence="1">The sequence shown here is derived from an EMBL/GenBank/DDBJ whole genome shotgun (WGS) entry which is preliminary data.</text>
</comment>
<sequence length="200" mass="23303">METTVCPWCQTEIVWDEEIGPEEVCPHCGNELKGYRTINVQIDRPDDENTDEMTEDDYNEHDHDLHEHAHDHDHNNRDLLKNPFWERDNADDLSVIRKLDSYIENGEELLEYEESIEQILDSQEEIPECPHCREYMLLAGHQTVTGDHYNSVVPASLNVPLLKPPYTLDVYVCSGCFHVSHKLSEDDRLRFIQTLNKSAN</sequence>
<dbReference type="RefSeq" id="WP_209850221.1">
    <property type="nucleotide sequence ID" value="NZ_CBCRVE010000005.1"/>
</dbReference>
<keyword evidence="1" id="KW-0804">Transcription</keyword>
<protein>
    <submittedName>
        <fullName evidence="1">DNA-directed RNA polymerase subunit RPC12/RpoP</fullName>
    </submittedName>
</protein>
<dbReference type="EMBL" id="JAGGKP010000005">
    <property type="protein sequence ID" value="MBP1937520.1"/>
    <property type="molecule type" value="Genomic_DNA"/>
</dbReference>
<dbReference type="GO" id="GO:0000428">
    <property type="term" value="C:DNA-directed RNA polymerase complex"/>
    <property type="evidence" value="ECO:0007669"/>
    <property type="project" value="UniProtKB-KW"/>
</dbReference>
<keyword evidence="2" id="KW-1185">Reference proteome</keyword>
<keyword evidence="1" id="KW-0240">DNA-directed RNA polymerase</keyword>
<gene>
    <name evidence="1" type="ORF">J2Z20_002415</name>
</gene>
<name>A0ABS4H4Q4_9BACL</name>
<dbReference type="Proteomes" id="UP001519273">
    <property type="component" value="Unassembled WGS sequence"/>
</dbReference>
<organism evidence="1 2">
    <name type="scientific">Paenibacillus sediminis</name>
    <dbReference type="NCBI Taxonomy" id="664909"/>
    <lineage>
        <taxon>Bacteria</taxon>
        <taxon>Bacillati</taxon>
        <taxon>Bacillota</taxon>
        <taxon>Bacilli</taxon>
        <taxon>Bacillales</taxon>
        <taxon>Paenibacillaceae</taxon>
        <taxon>Paenibacillus</taxon>
    </lineage>
</organism>
<proteinExistence type="predicted"/>